<evidence type="ECO:0000256" key="4">
    <source>
        <dbReference type="ARBA" id="ARBA00022989"/>
    </source>
</evidence>
<dbReference type="EMBL" id="MWPH01000001">
    <property type="protein sequence ID" value="OVE86314.1"/>
    <property type="molecule type" value="Genomic_DNA"/>
</dbReference>
<gene>
    <name evidence="9" type="ORF">B2G88_05915</name>
</gene>
<evidence type="ECO:0000256" key="7">
    <source>
        <dbReference type="SAM" id="Phobius"/>
    </source>
</evidence>
<keyword evidence="5 7" id="KW-0472">Membrane</keyword>
<evidence type="ECO:0000313" key="10">
    <source>
        <dbReference type="Proteomes" id="UP000196084"/>
    </source>
</evidence>
<proteinExistence type="inferred from homology"/>
<feature type="transmembrane region" description="Helical" evidence="7">
    <location>
        <begin position="338"/>
        <end position="367"/>
    </location>
</feature>
<keyword evidence="3 7" id="KW-0812">Transmembrane</keyword>
<dbReference type="OrthoDB" id="170372at2157"/>
<dbReference type="Proteomes" id="UP000196084">
    <property type="component" value="Unassembled WGS sequence"/>
</dbReference>
<evidence type="ECO:0000259" key="8">
    <source>
        <dbReference type="Pfam" id="PF02687"/>
    </source>
</evidence>
<dbReference type="InterPro" id="IPR050250">
    <property type="entry name" value="Macrolide_Exporter_MacB"/>
</dbReference>
<sequence>MADDTDGTRRGRWNALVGFSISRLWSRATRTRSGRIAATVTAVALTITLLIVLTGIALALADGGALSENDATVEIEPADSASVSAIDGVEGPRLGEANERAATISETDGVDHASPVLVEPVRLENGDGEPRTILLVGVVPDGEPRTVAGLPTDGLEAGDTHYDNGSYAGMPQEEILLSEAAAERLAASDGDELSVSGADAALPIDEAPAVTVSGVEPAGAEGENEAPIALVHLSELQTVSGAADGELADRVLVWGEAGTAETAGETAYPDAEIDSPDSVALGSLFDDGLALATSVLALVASIAICASFVATTMGMTVDEDRQTLAVLESVGFPTLSRLAVVALSTLATTAVGALIGVGLGVGAIHVVNAVASATIAPGAVAAVHPLFIPYGIGVALLAGLVAVPYPLAVASRTSVVEEVSQ</sequence>
<organism evidence="9 10">
    <name type="scientific">Natronolimnobius baerhuensis</name>
    <dbReference type="NCBI Taxonomy" id="253108"/>
    <lineage>
        <taxon>Archaea</taxon>
        <taxon>Methanobacteriati</taxon>
        <taxon>Methanobacteriota</taxon>
        <taxon>Stenosarchaea group</taxon>
        <taxon>Halobacteria</taxon>
        <taxon>Halobacteriales</taxon>
        <taxon>Natrialbaceae</taxon>
        <taxon>Natronolimnobius</taxon>
    </lineage>
</organism>
<dbReference type="RefSeq" id="WP_087714229.1">
    <property type="nucleotide sequence ID" value="NZ_MWPH01000001.1"/>
</dbReference>
<feature type="transmembrane region" description="Helical" evidence="7">
    <location>
        <begin position="295"/>
        <end position="317"/>
    </location>
</feature>
<comment type="subcellular location">
    <subcellularLocation>
        <location evidence="1">Cell membrane</location>
        <topology evidence="1">Multi-pass membrane protein</topology>
    </subcellularLocation>
</comment>
<dbReference type="AlphaFoldDB" id="A0A202EDI7"/>
<name>A0A202EDI7_9EURY</name>
<comment type="similarity">
    <text evidence="6">Belongs to the ABC-4 integral membrane protein family.</text>
</comment>
<dbReference type="Pfam" id="PF02687">
    <property type="entry name" value="FtsX"/>
    <property type="match status" value="1"/>
</dbReference>
<comment type="caution">
    <text evidence="9">The sequence shown here is derived from an EMBL/GenBank/DDBJ whole genome shotgun (WGS) entry which is preliminary data.</text>
</comment>
<dbReference type="GO" id="GO:0005886">
    <property type="term" value="C:plasma membrane"/>
    <property type="evidence" value="ECO:0007669"/>
    <property type="project" value="UniProtKB-SubCell"/>
</dbReference>
<feature type="transmembrane region" description="Helical" evidence="7">
    <location>
        <begin position="387"/>
        <end position="407"/>
    </location>
</feature>
<dbReference type="GO" id="GO:0022857">
    <property type="term" value="F:transmembrane transporter activity"/>
    <property type="evidence" value="ECO:0007669"/>
    <property type="project" value="TreeGrafter"/>
</dbReference>
<evidence type="ECO:0000256" key="1">
    <source>
        <dbReference type="ARBA" id="ARBA00004651"/>
    </source>
</evidence>
<evidence type="ECO:0000256" key="2">
    <source>
        <dbReference type="ARBA" id="ARBA00022475"/>
    </source>
</evidence>
<keyword evidence="10" id="KW-1185">Reference proteome</keyword>
<evidence type="ECO:0000256" key="6">
    <source>
        <dbReference type="ARBA" id="ARBA00038076"/>
    </source>
</evidence>
<feature type="transmembrane region" description="Helical" evidence="7">
    <location>
        <begin position="36"/>
        <end position="61"/>
    </location>
</feature>
<evidence type="ECO:0000256" key="5">
    <source>
        <dbReference type="ARBA" id="ARBA00023136"/>
    </source>
</evidence>
<accession>A0A202EDI7</accession>
<dbReference type="PANTHER" id="PTHR30572:SF4">
    <property type="entry name" value="ABC TRANSPORTER PERMEASE YTRF"/>
    <property type="match status" value="1"/>
</dbReference>
<dbReference type="PANTHER" id="PTHR30572">
    <property type="entry name" value="MEMBRANE COMPONENT OF TRANSPORTER-RELATED"/>
    <property type="match status" value="1"/>
</dbReference>
<keyword evidence="2" id="KW-1003">Cell membrane</keyword>
<evidence type="ECO:0000256" key="3">
    <source>
        <dbReference type="ARBA" id="ARBA00022692"/>
    </source>
</evidence>
<protein>
    <submittedName>
        <fullName evidence="9">ABC transporter permease</fullName>
    </submittedName>
</protein>
<reference evidence="9 10" key="1">
    <citation type="submission" date="2017-02" db="EMBL/GenBank/DDBJ databases">
        <title>Natronthermophilus aegyptiacus gen. nov.,sp. nov., an aerobic, extremely halophilic alkalithermophilic archaeon isolated from the athalassohaline Wadi An Natrun, Egypt.</title>
        <authorList>
            <person name="Zhao B."/>
        </authorList>
    </citation>
    <scope>NUCLEOTIDE SEQUENCE [LARGE SCALE GENOMIC DNA]</scope>
    <source>
        <strain evidence="9 10">CGMCC 1.3597</strain>
    </source>
</reference>
<feature type="domain" description="ABC3 transporter permease C-terminal" evidence="8">
    <location>
        <begin position="296"/>
        <end position="414"/>
    </location>
</feature>
<evidence type="ECO:0000313" key="9">
    <source>
        <dbReference type="EMBL" id="OVE86314.1"/>
    </source>
</evidence>
<dbReference type="InterPro" id="IPR003838">
    <property type="entry name" value="ABC3_permease_C"/>
</dbReference>
<keyword evidence="4 7" id="KW-1133">Transmembrane helix</keyword>